<dbReference type="InterPro" id="IPR011990">
    <property type="entry name" value="TPR-like_helical_dom_sf"/>
</dbReference>
<dbReference type="RefSeq" id="WP_265269138.1">
    <property type="nucleotide sequence ID" value="NZ_JANFAV010000007.1"/>
</dbReference>
<dbReference type="AlphaFoldDB" id="A0AA41ZFA9"/>
<dbReference type="InterPro" id="IPR012668">
    <property type="entry name" value="CHP02466"/>
</dbReference>
<sequence>MTFAEALAAVTAAPGDPDALDDLARAAMAEGEEERALDRLLPAARQAGRNPLLWQWSGLLARALERHDVALAAFERAVANAPGDAGIAHGHARVAMEAGAPAVALFARARQLAPNDAGVLLGEAAARFAVGEIEAAIGGLEPVVTANPGWIEGHDTIAQLRALAGDRAHAFASYDRSLAVAPRHPPLWHGLVALHIRGEDYRAALATIARARAALGPNPDLDAQEAIARGETGDLAGAERLYALPHVRTAPGMAVWRVRHLLRAARLDEASKLVEVGLEAADGAMWPYAAITWRLTGDPRLAWLEGDPRLVSVVDLADRLPSLERVAEVLRGIHRARGAHLDQSVRGGTQTDGPLFARIDPEIRALRAAVVEAVAQHVAQLPPPDARHPTLSKRRDRAPRFAGSWSVRLVGQGHHVNHVHPQGWISSALYVALPEASADGGAHAGWLTIGGPQASLGLDLPPTRMIEPKPGRLVLFPSTMWHGTEPFPAGERLTVAFDVLPPI</sequence>
<proteinExistence type="predicted"/>
<dbReference type="SUPFAM" id="SSF48452">
    <property type="entry name" value="TPR-like"/>
    <property type="match status" value="1"/>
</dbReference>
<keyword evidence="2" id="KW-1185">Reference proteome</keyword>
<protein>
    <submittedName>
        <fullName evidence="1">2OG-Fe(II) oxygenase</fullName>
    </submittedName>
</protein>
<dbReference type="Gene3D" id="1.25.40.10">
    <property type="entry name" value="Tetratricopeptide repeat domain"/>
    <property type="match status" value="1"/>
</dbReference>
<comment type="caution">
    <text evidence="1">The sequence shown here is derived from an EMBL/GenBank/DDBJ whole genome shotgun (WGS) entry which is preliminary data.</text>
</comment>
<dbReference type="Gene3D" id="2.60.120.620">
    <property type="entry name" value="q2cbj1_9rhob like domain"/>
    <property type="match status" value="1"/>
</dbReference>
<accession>A0AA41ZFA9</accession>
<reference evidence="1" key="1">
    <citation type="submission" date="2022-06" db="EMBL/GenBank/DDBJ databases">
        <title>Sphingomonas sp. nov. isolated from rhizosphere soil of tomato.</title>
        <authorList>
            <person name="Dong H."/>
            <person name="Gao R."/>
        </authorList>
    </citation>
    <scope>NUCLEOTIDE SEQUENCE</scope>
    <source>
        <strain evidence="1">MMSM24</strain>
    </source>
</reference>
<evidence type="ECO:0000313" key="1">
    <source>
        <dbReference type="EMBL" id="MCW6535571.1"/>
    </source>
</evidence>
<evidence type="ECO:0000313" key="2">
    <source>
        <dbReference type="Proteomes" id="UP001165565"/>
    </source>
</evidence>
<organism evidence="1 2">
    <name type="scientific">Sphingomonas lycopersici</name>
    <dbReference type="NCBI Taxonomy" id="2951807"/>
    <lineage>
        <taxon>Bacteria</taxon>
        <taxon>Pseudomonadati</taxon>
        <taxon>Pseudomonadota</taxon>
        <taxon>Alphaproteobacteria</taxon>
        <taxon>Sphingomonadales</taxon>
        <taxon>Sphingomonadaceae</taxon>
        <taxon>Sphingomonas</taxon>
    </lineage>
</organism>
<dbReference type="EMBL" id="JANFAV010000007">
    <property type="protein sequence ID" value="MCW6535571.1"/>
    <property type="molecule type" value="Genomic_DNA"/>
</dbReference>
<dbReference type="Pfam" id="PF13759">
    <property type="entry name" value="2OG-FeII_Oxy_5"/>
    <property type="match status" value="1"/>
</dbReference>
<gene>
    <name evidence="1" type="ORF">NEE01_12350</name>
</gene>
<name>A0AA41ZFA9_9SPHN</name>
<dbReference type="Proteomes" id="UP001165565">
    <property type="component" value="Unassembled WGS sequence"/>
</dbReference>